<dbReference type="RefSeq" id="YP_010359656.1">
    <property type="nucleotide sequence ID" value="NC_062775.1"/>
</dbReference>
<sequence length="430" mass="49633">MNEELKQKIEALYRELLELPMAVTEIFNDFYGEERVDLQPISLEKFIYELGRTEMQDIVGGGSSTFAGSSYMRSHRNEPLIVNYSNRMYSHVLTESIEVFDRYAPYMKEFIGNKWFIEIPIIIHFPHVTIRNEYDRTVEVDNLWAKVPVTWEGKGRGWFRMNRSEYDVVHMQSDYMHSHVSGIDFDFKFRSVCTGSGPINSTMISLTVGFDEPIWQLFCLELERYMGTESLSGGPYRRMENIGANSSNMRDNFSMEQISYVSNNHFSMETSNEFLDYLLASNVLKFNYRNGSYGLAHTFADTVLTISNAFIDWYNAKYRTTYNIPAIEYLRGDGIIKEAIIANSAIYDPNSNASRDYSQYVGRKVLTFKGHDVNLVINGLANGARNVSTILNLDIIREYVWAILELLNCEYGNSKKAKSGIDKKKTRFTL</sequence>
<accession>A0AAE7V2T3</accession>
<dbReference type="Proteomes" id="UP000827799">
    <property type="component" value="Segment"/>
</dbReference>
<keyword evidence="2" id="KW-1185">Reference proteome</keyword>
<evidence type="ECO:0000313" key="1">
    <source>
        <dbReference type="EMBL" id="QWM90084.1"/>
    </source>
</evidence>
<gene>
    <name evidence="1" type="primary">gp_22749</name>
</gene>
<proteinExistence type="predicted"/>
<reference evidence="1 2" key="1">
    <citation type="submission" date="2021-04" db="EMBL/GenBank/DDBJ databases">
        <authorList>
            <person name="Shkoporov A.N."/>
            <person name="Stockdale S.R."/>
            <person name="Guerin E."/>
            <person name="Ross R.P."/>
            <person name="Hill C."/>
        </authorList>
    </citation>
    <scope>NUCLEOTIDE SEQUENCE [LARGE SCALE GENOMIC DNA]</scope>
    <source>
        <strain evidence="2">cr18_1</strain>
    </source>
</reference>
<protein>
    <submittedName>
        <fullName evidence="1">Uncharacterized protein</fullName>
    </submittedName>
</protein>
<evidence type="ECO:0000313" key="2">
    <source>
        <dbReference type="Proteomes" id="UP000827799"/>
    </source>
</evidence>
<name>A0AAE7V2T3_9CAUD</name>
<dbReference type="KEGG" id="vg:75692006"/>
<dbReference type="EMBL" id="MZ130485">
    <property type="protein sequence ID" value="QWM90084.1"/>
    <property type="molecule type" value="Genomic_DNA"/>
</dbReference>
<organism evidence="1 2">
    <name type="scientific">uncultured phage cr18_1</name>
    <dbReference type="NCBI Taxonomy" id="2986407"/>
    <lineage>
        <taxon>Viruses</taxon>
        <taxon>Duplodnaviria</taxon>
        <taxon>Heunggongvirae</taxon>
        <taxon>Uroviricota</taxon>
        <taxon>Caudoviricetes</taxon>
        <taxon>Crassvirales</taxon>
        <taxon>Steigviridae</taxon>
        <taxon>Asinivirinae</taxon>
        <taxon>Lebriduvirus</taxon>
        <taxon>Lebriduvirus gastrointestinalis</taxon>
    </lineage>
</organism>
<dbReference type="GeneID" id="75692006"/>